<accession>A0AAF0ESB0</accession>
<dbReference type="Pfam" id="PF01602">
    <property type="entry name" value="Adaptin_N"/>
    <property type="match status" value="1"/>
</dbReference>
<gene>
    <name evidence="8" type="primary">APL6</name>
    <name evidence="8" type="ORF">MCUN1_002694</name>
</gene>
<keyword evidence="5" id="KW-0472">Membrane</keyword>
<dbReference type="InterPro" id="IPR002553">
    <property type="entry name" value="Clathrin/coatomer_adapt-like_N"/>
</dbReference>
<comment type="similarity">
    <text evidence="2">Belongs to the adaptor complexes large subunit family.</text>
</comment>
<evidence type="ECO:0000256" key="3">
    <source>
        <dbReference type="ARBA" id="ARBA00022448"/>
    </source>
</evidence>
<dbReference type="Proteomes" id="UP001219933">
    <property type="component" value="Chromosome 3"/>
</dbReference>
<keyword evidence="4" id="KW-0653">Protein transport</keyword>
<proteinExistence type="inferred from homology"/>
<evidence type="ECO:0000313" key="9">
    <source>
        <dbReference type="Proteomes" id="UP001219933"/>
    </source>
</evidence>
<evidence type="ECO:0000256" key="4">
    <source>
        <dbReference type="ARBA" id="ARBA00022927"/>
    </source>
</evidence>
<reference evidence="8" key="1">
    <citation type="submission" date="2023-03" db="EMBL/GenBank/DDBJ databases">
        <title>Mating type loci evolution in Malassezia.</title>
        <authorList>
            <person name="Coelho M.A."/>
        </authorList>
    </citation>
    <scope>NUCLEOTIDE SEQUENCE</scope>
    <source>
        <strain evidence="8">CBS 11721</strain>
    </source>
</reference>
<evidence type="ECO:0000256" key="5">
    <source>
        <dbReference type="ARBA" id="ARBA00023136"/>
    </source>
</evidence>
<dbReference type="EMBL" id="CP119879">
    <property type="protein sequence ID" value="WFD35826.1"/>
    <property type="molecule type" value="Genomic_DNA"/>
</dbReference>
<dbReference type="GO" id="GO:0016192">
    <property type="term" value="P:vesicle-mediated transport"/>
    <property type="evidence" value="ECO:0007669"/>
    <property type="project" value="InterPro"/>
</dbReference>
<dbReference type="SUPFAM" id="SSF48371">
    <property type="entry name" value="ARM repeat"/>
    <property type="match status" value="1"/>
</dbReference>
<organism evidence="8 9">
    <name type="scientific">Malassezia cuniculi</name>
    <dbReference type="NCBI Taxonomy" id="948313"/>
    <lineage>
        <taxon>Eukaryota</taxon>
        <taxon>Fungi</taxon>
        <taxon>Dikarya</taxon>
        <taxon>Basidiomycota</taxon>
        <taxon>Ustilaginomycotina</taxon>
        <taxon>Malasseziomycetes</taxon>
        <taxon>Malasseziales</taxon>
        <taxon>Malasseziaceae</taxon>
        <taxon>Malassezia</taxon>
    </lineage>
</organism>
<feature type="region of interest" description="Disordered" evidence="6">
    <location>
        <begin position="764"/>
        <end position="790"/>
    </location>
</feature>
<dbReference type="GO" id="GO:0012505">
    <property type="term" value="C:endomembrane system"/>
    <property type="evidence" value="ECO:0007669"/>
    <property type="project" value="UniProtKB-SubCell"/>
</dbReference>
<dbReference type="Gene3D" id="1.25.10.10">
    <property type="entry name" value="Leucine-rich Repeat Variant"/>
    <property type="match status" value="1"/>
</dbReference>
<evidence type="ECO:0000259" key="7">
    <source>
        <dbReference type="Pfam" id="PF01602"/>
    </source>
</evidence>
<comment type="subcellular location">
    <subcellularLocation>
        <location evidence="1">Endomembrane system</location>
    </subcellularLocation>
</comment>
<protein>
    <submittedName>
        <fullName evidence="8">AP-3 complex subunit beta</fullName>
    </submittedName>
</protein>
<feature type="compositionally biased region" description="Acidic residues" evidence="6">
    <location>
        <begin position="770"/>
        <end position="790"/>
    </location>
</feature>
<dbReference type="AlphaFoldDB" id="A0AAF0ESB0"/>
<dbReference type="InterPro" id="IPR011989">
    <property type="entry name" value="ARM-like"/>
</dbReference>
<dbReference type="GO" id="GO:0006886">
    <property type="term" value="P:intracellular protein transport"/>
    <property type="evidence" value="ECO:0007669"/>
    <property type="project" value="InterPro"/>
</dbReference>
<evidence type="ECO:0000256" key="2">
    <source>
        <dbReference type="ARBA" id="ARBA00006613"/>
    </source>
</evidence>
<evidence type="ECO:0000313" key="8">
    <source>
        <dbReference type="EMBL" id="WFD35826.1"/>
    </source>
</evidence>
<name>A0AAF0ESB0_9BASI</name>
<dbReference type="InterPro" id="IPR016024">
    <property type="entry name" value="ARM-type_fold"/>
</dbReference>
<dbReference type="GO" id="GO:0030117">
    <property type="term" value="C:membrane coat"/>
    <property type="evidence" value="ECO:0007669"/>
    <property type="project" value="InterPro"/>
</dbReference>
<evidence type="ECO:0000256" key="6">
    <source>
        <dbReference type="SAM" id="MobiDB-lite"/>
    </source>
</evidence>
<evidence type="ECO:0000256" key="1">
    <source>
        <dbReference type="ARBA" id="ARBA00004308"/>
    </source>
</evidence>
<dbReference type="InterPro" id="IPR026739">
    <property type="entry name" value="AP_beta"/>
</dbReference>
<feature type="domain" description="Clathrin/coatomer adaptor adaptin-like N-terminal" evidence="7">
    <location>
        <begin position="46"/>
        <end position="594"/>
    </location>
</feature>
<feature type="compositionally biased region" description="Low complexity" evidence="6">
    <location>
        <begin position="729"/>
        <end position="742"/>
    </location>
</feature>
<sequence length="790" mass="86875">MSLAYANSTRALAFLKESGEDALIAVKSMLGSSSAKYLEMEDDNVQDIRPKLESSSDTERLEGLRRVVALISKGRDASPYFASVSKLASTSSIEIRKLVYIIVLRYAPSHPDIALLSINSFQRDLTDPNPLIRGMALRTLSGMRLRMLSPIVLLAVGKAVRDSHPYVRKIAVLALPKCYRMEPNQYPEIVQHLETFLRDRSPYVLGPAVVVFAELCPTNWQILHRHFRRICHALQNMEPWSLGPAIDVLIRYSRRNIARPQGTVDEDLQLFLTSAEPLLSSADEQVAMAAIRALYYLSPELPAPMVRTVVRLVQRSRPESAYIAATAALAIANAKPAALAPFLSAFFVRCSDPDYLGRIKIRVLVRIVQRGTVPLLANELRTYTRSSGIVAVESVTAIGQLAEQHTSVLDHALKLLLDVAQNATSDAVAGRAVQVAKALIQSRTHTADAKDALATASIIARLAMHLFTPLTRSKDALPRIIVDPTSRSDVLWMLGQYCSLTLPIELDGAADTPLAALVAPDVLRCIVGHWQSEAPAVKTQALTLSSKVMVVLQNTQFAHARAVLMLHYELLALAERDDDVDVRDRARFYSGLTRRLDGEMSGEVPHDVEAYIAAHESKDKYRLAGVRLRREQVRHVLFEQDEKRPVRLFQLDASPAGPVGLTGFAPVAHGVRLGQWEAQDIPEWNDPDKLPSPIVRVPDAQSLDPAPMKSISSSSMWVDSERSIASENSAPPTSISSAAAAPEKVVLVPTATVEAPKKRYQDLDSFLDASSEDEPVLDDSAPEDSDYTSE</sequence>
<feature type="region of interest" description="Disordered" evidence="6">
    <location>
        <begin position="683"/>
        <end position="745"/>
    </location>
</feature>
<keyword evidence="9" id="KW-1185">Reference proteome</keyword>
<keyword evidence="3" id="KW-0813">Transport</keyword>
<dbReference type="PANTHER" id="PTHR11134">
    <property type="entry name" value="ADAPTOR COMPLEX SUBUNIT BETA FAMILY MEMBER"/>
    <property type="match status" value="1"/>
</dbReference>